<sequence length="71" mass="8212">MENIMIIPAKTMPIVTYCKVFGLTAEQINMRLNRGIWQKGVHVLSVDGSKERFIDLEEVDKWARKNKIHVA</sequence>
<name>A0A0M3G3Z0_HAEHA</name>
<protein>
    <submittedName>
        <fullName evidence="1">Excisionase</fullName>
    </submittedName>
</protein>
<dbReference type="Proteomes" id="UP000316888">
    <property type="component" value="Unassembled WGS sequence"/>
</dbReference>
<accession>A0A0M3G3Z0</accession>
<dbReference type="AlphaFoldDB" id="A0A0M3G3Z0"/>
<dbReference type="EMBL" id="SDPB01000007">
    <property type="protein sequence ID" value="TPH23961.1"/>
    <property type="molecule type" value="Genomic_DNA"/>
</dbReference>
<reference evidence="1 2" key="1">
    <citation type="submission" date="2019-01" db="EMBL/GenBank/DDBJ databases">
        <title>Comparative genomic analysis identifies haemin-independent Haemophilus haemolyticus: a formal re-classification of Haemophilus intermedius.</title>
        <authorList>
            <person name="Harris T.M."/>
            <person name="Price E.P."/>
            <person name="Sarovich D.S."/>
            <person name="Norskov-Lauritsen N."/>
            <person name="Beissbarth J."/>
            <person name="Chang A.B."/>
            <person name="Smith-Vaughan H.C."/>
        </authorList>
    </citation>
    <scope>NUCLEOTIDE SEQUENCE [LARGE SCALE GENOMIC DNA]</scope>
    <source>
        <strain evidence="1 2">60824 B Hi-4</strain>
    </source>
</reference>
<evidence type="ECO:0000313" key="2">
    <source>
        <dbReference type="Proteomes" id="UP000316888"/>
    </source>
</evidence>
<organism evidence="1 2">
    <name type="scientific">Haemophilus haemolyticus</name>
    <dbReference type="NCBI Taxonomy" id="726"/>
    <lineage>
        <taxon>Bacteria</taxon>
        <taxon>Pseudomonadati</taxon>
        <taxon>Pseudomonadota</taxon>
        <taxon>Gammaproteobacteria</taxon>
        <taxon>Pasteurellales</taxon>
        <taxon>Pasteurellaceae</taxon>
        <taxon>Haemophilus</taxon>
    </lineage>
</organism>
<proteinExistence type="predicted"/>
<evidence type="ECO:0000313" key="1">
    <source>
        <dbReference type="EMBL" id="TPH23961.1"/>
    </source>
</evidence>
<comment type="caution">
    <text evidence="1">The sequence shown here is derived from an EMBL/GenBank/DDBJ whole genome shotgun (WGS) entry which is preliminary data.</text>
</comment>
<gene>
    <name evidence="1" type="ORF">EUX48_03345</name>
</gene>
<dbReference type="RefSeq" id="WP_041175167.1">
    <property type="nucleotide sequence ID" value="NZ_LCTI01000019.1"/>
</dbReference>